<dbReference type="EMBL" id="SNRW01026401">
    <property type="protein sequence ID" value="KAA6360821.1"/>
    <property type="molecule type" value="Genomic_DNA"/>
</dbReference>
<comment type="caution">
    <text evidence="1">The sequence shown here is derived from an EMBL/GenBank/DDBJ whole genome shotgun (WGS) entry which is preliminary data.</text>
</comment>
<evidence type="ECO:0000313" key="1">
    <source>
        <dbReference type="EMBL" id="KAA6360821.1"/>
    </source>
</evidence>
<proteinExistence type="predicted"/>
<evidence type="ECO:0000313" key="2">
    <source>
        <dbReference type="Proteomes" id="UP000324800"/>
    </source>
</evidence>
<name>A0A5J4TTJ0_9EUKA</name>
<dbReference type="Proteomes" id="UP000324800">
    <property type="component" value="Unassembled WGS sequence"/>
</dbReference>
<organism evidence="1 2">
    <name type="scientific">Streblomastix strix</name>
    <dbReference type="NCBI Taxonomy" id="222440"/>
    <lineage>
        <taxon>Eukaryota</taxon>
        <taxon>Metamonada</taxon>
        <taxon>Preaxostyla</taxon>
        <taxon>Oxymonadida</taxon>
        <taxon>Streblomastigidae</taxon>
        <taxon>Streblomastix</taxon>
    </lineage>
</organism>
<protein>
    <submittedName>
        <fullName evidence="1">Uncharacterized protein</fullName>
    </submittedName>
</protein>
<gene>
    <name evidence="1" type="ORF">EZS28_043652</name>
</gene>
<dbReference type="AlphaFoldDB" id="A0A5J4TTJ0"/>
<accession>A0A5J4TTJ0</accession>
<reference evidence="1 2" key="1">
    <citation type="submission" date="2019-03" db="EMBL/GenBank/DDBJ databases">
        <title>Single cell metagenomics reveals metabolic interactions within the superorganism composed of flagellate Streblomastix strix and complex community of Bacteroidetes bacteria on its surface.</title>
        <authorList>
            <person name="Treitli S.C."/>
            <person name="Kolisko M."/>
            <person name="Husnik F."/>
            <person name="Keeling P."/>
            <person name="Hampl V."/>
        </authorList>
    </citation>
    <scope>NUCLEOTIDE SEQUENCE [LARGE SCALE GENOMIC DNA]</scope>
    <source>
        <strain evidence="1">ST1C</strain>
    </source>
</reference>
<sequence length="178" mass="20699">MNLNKNFANVRGNATTRKNRSEIGQILYGKSKSTLEKSIRKKKGWRTTLMKPNEEFHCQYEHERLILWCYVLPVVARGAISRWNGGDNFVQDIFSNSEALRKIERLLYDAMHNGLTEEGAQRHPSPKNPQIMEDVERFIEGVWVGHRLRTTELLVILLCMLRRGQRIESPLLDNIIVP</sequence>
<feature type="non-terminal residue" evidence="1">
    <location>
        <position position="178"/>
    </location>
</feature>